<dbReference type="EMBL" id="BMMZ01000006">
    <property type="protein sequence ID" value="GGL66453.1"/>
    <property type="molecule type" value="Genomic_DNA"/>
</dbReference>
<evidence type="ECO:0000313" key="2">
    <source>
        <dbReference type="EMBL" id="GGL66453.1"/>
    </source>
</evidence>
<dbReference type="SUPFAM" id="SSF51556">
    <property type="entry name" value="Metallo-dependent hydrolases"/>
    <property type="match status" value="1"/>
</dbReference>
<dbReference type="Proteomes" id="UP000613840">
    <property type="component" value="Unassembled WGS sequence"/>
</dbReference>
<proteinExistence type="predicted"/>
<organism evidence="2 3">
    <name type="scientific">Microlunatus endophyticus</name>
    <dbReference type="NCBI Taxonomy" id="1716077"/>
    <lineage>
        <taxon>Bacteria</taxon>
        <taxon>Bacillati</taxon>
        <taxon>Actinomycetota</taxon>
        <taxon>Actinomycetes</taxon>
        <taxon>Propionibacteriales</taxon>
        <taxon>Propionibacteriaceae</taxon>
        <taxon>Microlunatus</taxon>
    </lineage>
</organism>
<dbReference type="Gene3D" id="3.20.20.140">
    <property type="entry name" value="Metal-dependent hydrolases"/>
    <property type="match status" value="1"/>
</dbReference>
<evidence type="ECO:0000313" key="3">
    <source>
        <dbReference type="Proteomes" id="UP000613840"/>
    </source>
</evidence>
<dbReference type="InterPro" id="IPR006680">
    <property type="entry name" value="Amidohydro-rel"/>
</dbReference>
<comment type="caution">
    <text evidence="2">The sequence shown here is derived from an EMBL/GenBank/DDBJ whole genome shotgun (WGS) entry which is preliminary data.</text>
</comment>
<protein>
    <recommendedName>
        <fullName evidence="1">Amidohydrolase-related domain-containing protein</fullName>
    </recommendedName>
</protein>
<dbReference type="Pfam" id="PF04909">
    <property type="entry name" value="Amidohydro_2"/>
    <property type="match status" value="1"/>
</dbReference>
<feature type="domain" description="Amidohydrolase-related" evidence="1">
    <location>
        <begin position="181"/>
        <end position="384"/>
    </location>
</feature>
<name>A0A917SBL9_9ACTN</name>
<dbReference type="AlphaFoldDB" id="A0A917SBL9"/>
<dbReference type="RefSeq" id="WP_188895829.1">
    <property type="nucleotide sequence ID" value="NZ_BMMZ01000006.1"/>
</dbReference>
<accession>A0A917SBL9</accession>
<keyword evidence="3" id="KW-1185">Reference proteome</keyword>
<gene>
    <name evidence="2" type="ORF">GCM10011575_26220</name>
</gene>
<reference evidence="2" key="2">
    <citation type="submission" date="2020-09" db="EMBL/GenBank/DDBJ databases">
        <authorList>
            <person name="Sun Q."/>
            <person name="Zhou Y."/>
        </authorList>
    </citation>
    <scope>NUCLEOTIDE SEQUENCE</scope>
    <source>
        <strain evidence="2">CGMCC 4.7306</strain>
    </source>
</reference>
<evidence type="ECO:0000259" key="1">
    <source>
        <dbReference type="Pfam" id="PF04909"/>
    </source>
</evidence>
<sequence length="384" mass="41673">MTASGPDPVAEQIAGRLRTLPLVDHHVHGCWLVDGSRGRFENALNEADTDPLPDWDSAFDTQLGFAIRARCAPLLDLPAHAEPDAYWQRRTELGESEVARRLLPAAGVGAWLVDTGFQGETCTPHELASVGGGNARVVLRLEVLAEQALAAGGHYRTTFAELLEAETVRHQAVGFKTVIAYRTGFAIDWSQPTPAAVDEAARRWAGVGGRLLDPLLLCFGIRTALALQARRGGLPLQFHVGFGDRDEDLHRTDPLLLLPLLRDPLATNASIALLHCYPYERQAGYLAQAFSGVHLDVGLAINYLGGRSRSLIARSLELAPFRKLLYSSDAFGPAELHYLGADLWREGTAAALASLVSDGHWSVADAQRVADLIASTNARRLYQL</sequence>
<dbReference type="PANTHER" id="PTHR43383:SF2">
    <property type="entry name" value="AMIDOHYDROLASE 2 FAMILY PROTEIN"/>
    <property type="match status" value="1"/>
</dbReference>
<dbReference type="GO" id="GO:0016787">
    <property type="term" value="F:hydrolase activity"/>
    <property type="evidence" value="ECO:0007669"/>
    <property type="project" value="InterPro"/>
</dbReference>
<dbReference type="PANTHER" id="PTHR43383">
    <property type="entry name" value="NODULIN 6"/>
    <property type="match status" value="1"/>
</dbReference>
<reference evidence="2" key="1">
    <citation type="journal article" date="2014" name="Int. J. Syst. Evol. Microbiol.">
        <title>Complete genome sequence of Corynebacterium casei LMG S-19264T (=DSM 44701T), isolated from a smear-ripened cheese.</title>
        <authorList>
            <consortium name="US DOE Joint Genome Institute (JGI-PGF)"/>
            <person name="Walter F."/>
            <person name="Albersmeier A."/>
            <person name="Kalinowski J."/>
            <person name="Ruckert C."/>
        </authorList>
    </citation>
    <scope>NUCLEOTIDE SEQUENCE</scope>
    <source>
        <strain evidence="2">CGMCC 4.7306</strain>
    </source>
</reference>
<dbReference type="InterPro" id="IPR032466">
    <property type="entry name" value="Metal_Hydrolase"/>
</dbReference>